<feature type="signal peptide" evidence="1">
    <location>
        <begin position="1"/>
        <end position="27"/>
    </location>
</feature>
<evidence type="ECO:0000313" key="2">
    <source>
        <dbReference type="EMBL" id="GHF07070.1"/>
    </source>
</evidence>
<dbReference type="PROSITE" id="PS51318">
    <property type="entry name" value="TAT"/>
    <property type="match status" value="1"/>
</dbReference>
<keyword evidence="1" id="KW-0732">Signal</keyword>
<organism evidence="2 3">
    <name type="scientific">Streptomyces fumanus</name>
    <dbReference type="NCBI Taxonomy" id="67302"/>
    <lineage>
        <taxon>Bacteria</taxon>
        <taxon>Bacillati</taxon>
        <taxon>Actinomycetota</taxon>
        <taxon>Actinomycetes</taxon>
        <taxon>Kitasatosporales</taxon>
        <taxon>Streptomycetaceae</taxon>
        <taxon>Streptomyces</taxon>
    </lineage>
</organism>
<reference evidence="2" key="1">
    <citation type="journal article" date="2014" name="Int. J. Syst. Evol. Microbiol.">
        <title>Complete genome sequence of Corynebacterium casei LMG S-19264T (=DSM 44701T), isolated from a smear-ripened cheese.</title>
        <authorList>
            <consortium name="US DOE Joint Genome Institute (JGI-PGF)"/>
            <person name="Walter F."/>
            <person name="Albersmeier A."/>
            <person name="Kalinowski J."/>
            <person name="Ruckert C."/>
        </authorList>
    </citation>
    <scope>NUCLEOTIDE SEQUENCE</scope>
    <source>
        <strain evidence="2">JCM 4477</strain>
    </source>
</reference>
<dbReference type="AlphaFoldDB" id="A0A919AGX4"/>
<gene>
    <name evidence="2" type="ORF">GCM10018772_35040</name>
</gene>
<evidence type="ECO:0000313" key="3">
    <source>
        <dbReference type="Proteomes" id="UP000630718"/>
    </source>
</evidence>
<sequence length="105" mass="10895">MPVIRRTALALAAGTAATLLATGQAMATTGHANGTFYYTDLVGGSQQVSNPERGTCKLVSTLGTSVDNQTDATVVLYTDTSCAVLANPVSPGSTVTFLFKSYRFL</sequence>
<evidence type="ECO:0008006" key="4">
    <source>
        <dbReference type="Google" id="ProtNLM"/>
    </source>
</evidence>
<dbReference type="InterPro" id="IPR006311">
    <property type="entry name" value="TAT_signal"/>
</dbReference>
<evidence type="ECO:0000256" key="1">
    <source>
        <dbReference type="SAM" id="SignalP"/>
    </source>
</evidence>
<comment type="caution">
    <text evidence="2">The sequence shown here is derived from an EMBL/GenBank/DDBJ whole genome shotgun (WGS) entry which is preliminary data.</text>
</comment>
<keyword evidence="3" id="KW-1185">Reference proteome</keyword>
<dbReference type="RefSeq" id="WP_190205224.1">
    <property type="nucleotide sequence ID" value="NZ_BNBI01000007.1"/>
</dbReference>
<feature type="chain" id="PRO_5037089203" description="Secreted protein" evidence="1">
    <location>
        <begin position="28"/>
        <end position="105"/>
    </location>
</feature>
<protein>
    <recommendedName>
        <fullName evidence="4">Secreted protein</fullName>
    </recommendedName>
</protein>
<proteinExistence type="predicted"/>
<reference evidence="2" key="2">
    <citation type="submission" date="2020-09" db="EMBL/GenBank/DDBJ databases">
        <authorList>
            <person name="Sun Q."/>
            <person name="Ohkuma M."/>
        </authorList>
    </citation>
    <scope>NUCLEOTIDE SEQUENCE</scope>
    <source>
        <strain evidence="2">JCM 4477</strain>
    </source>
</reference>
<accession>A0A919AGX4</accession>
<name>A0A919AGX4_9ACTN</name>
<dbReference type="Proteomes" id="UP000630718">
    <property type="component" value="Unassembled WGS sequence"/>
</dbReference>
<dbReference type="EMBL" id="BNBI01000007">
    <property type="protein sequence ID" value="GHF07070.1"/>
    <property type="molecule type" value="Genomic_DNA"/>
</dbReference>